<dbReference type="InterPro" id="IPR055170">
    <property type="entry name" value="GFO_IDH_MocA-like_dom"/>
</dbReference>
<dbReference type="Gene3D" id="3.40.50.720">
    <property type="entry name" value="NAD(P)-binding Rossmann-like Domain"/>
    <property type="match status" value="1"/>
</dbReference>
<evidence type="ECO:0000259" key="2">
    <source>
        <dbReference type="Pfam" id="PF22725"/>
    </source>
</evidence>
<evidence type="ECO:0000313" key="3">
    <source>
        <dbReference type="EMBL" id="UTW11201.1"/>
    </source>
</evidence>
<dbReference type="Proteomes" id="UP001058461">
    <property type="component" value="Chromosome"/>
</dbReference>
<keyword evidence="4" id="KW-1185">Reference proteome</keyword>
<accession>A0ABY5HH80</accession>
<dbReference type="EMBL" id="CP073347">
    <property type="protein sequence ID" value="UTW11201.1"/>
    <property type="molecule type" value="Genomic_DNA"/>
</dbReference>
<evidence type="ECO:0000259" key="1">
    <source>
        <dbReference type="Pfam" id="PF01408"/>
    </source>
</evidence>
<dbReference type="Gene3D" id="3.30.360.10">
    <property type="entry name" value="Dihydrodipicolinate Reductase, domain 2"/>
    <property type="match status" value="1"/>
</dbReference>
<name>A0ABY5HH80_9GAMM</name>
<dbReference type="InterPro" id="IPR051317">
    <property type="entry name" value="Gfo/Idh/MocA_oxidoreduct"/>
</dbReference>
<dbReference type="SUPFAM" id="SSF55347">
    <property type="entry name" value="Glyceraldehyde-3-phosphate dehydrogenase-like, C-terminal domain"/>
    <property type="match status" value="1"/>
</dbReference>
<feature type="domain" description="GFO/IDH/MocA-like oxidoreductase" evidence="2">
    <location>
        <begin position="150"/>
        <end position="281"/>
    </location>
</feature>
<protein>
    <submittedName>
        <fullName evidence="3">Gfo/Idh/MocA family oxidoreductase</fullName>
    </submittedName>
</protein>
<gene>
    <name evidence="3" type="ORF">KDW95_18300</name>
</gene>
<dbReference type="InterPro" id="IPR036291">
    <property type="entry name" value="NAD(P)-bd_dom_sf"/>
</dbReference>
<dbReference type="SUPFAM" id="SSF51735">
    <property type="entry name" value="NAD(P)-binding Rossmann-fold domains"/>
    <property type="match status" value="1"/>
</dbReference>
<dbReference type="Pfam" id="PF01408">
    <property type="entry name" value="GFO_IDH_MocA"/>
    <property type="match status" value="1"/>
</dbReference>
<dbReference type="InterPro" id="IPR000683">
    <property type="entry name" value="Gfo/Idh/MocA-like_OxRdtase_N"/>
</dbReference>
<evidence type="ECO:0000313" key="4">
    <source>
        <dbReference type="Proteomes" id="UP001058461"/>
    </source>
</evidence>
<dbReference type="Pfam" id="PF22725">
    <property type="entry name" value="GFO_IDH_MocA_C3"/>
    <property type="match status" value="1"/>
</dbReference>
<dbReference type="PANTHER" id="PTHR43708:SF3">
    <property type="entry name" value="OXIDOREDUCTASE"/>
    <property type="match status" value="1"/>
</dbReference>
<proteinExistence type="predicted"/>
<organism evidence="3 4">
    <name type="scientific">Marinobacterium rhizophilum</name>
    <dbReference type="NCBI Taxonomy" id="420402"/>
    <lineage>
        <taxon>Bacteria</taxon>
        <taxon>Pseudomonadati</taxon>
        <taxon>Pseudomonadota</taxon>
        <taxon>Gammaproteobacteria</taxon>
        <taxon>Oceanospirillales</taxon>
        <taxon>Oceanospirillaceae</taxon>
        <taxon>Marinobacterium</taxon>
    </lineage>
</organism>
<dbReference type="RefSeq" id="WP_255853239.1">
    <property type="nucleotide sequence ID" value="NZ_CP073347.1"/>
</dbReference>
<dbReference type="PANTHER" id="PTHR43708">
    <property type="entry name" value="CONSERVED EXPRESSED OXIDOREDUCTASE (EUROFUNG)"/>
    <property type="match status" value="1"/>
</dbReference>
<feature type="domain" description="Gfo/Idh/MocA-like oxidoreductase N-terminal" evidence="1">
    <location>
        <begin position="15"/>
        <end position="142"/>
    </location>
</feature>
<reference evidence="3" key="1">
    <citation type="submission" date="2021-04" db="EMBL/GenBank/DDBJ databases">
        <title>Oceanospirillales bacteria with DddD are important DMSP degraders in coastal seawater.</title>
        <authorList>
            <person name="Liu J."/>
        </authorList>
    </citation>
    <scope>NUCLEOTIDE SEQUENCE</scope>
    <source>
        <strain evidence="3">D13-1</strain>
    </source>
</reference>
<sequence length="390" mass="41893">MTSNPVMGKLGRRLRLGVIGGGPGSFIGSVHRGAAVLEEMYEVVAGVLSSDPERSLSAANELGIARAYSSAEEMFATEADRTDGMDIVAIMTPNNSHYALACQALEAGFHVMCEKPLTNDLDEALDLVKRVQASDRQFCVAYGYTGYPMVRQARAMVEAGELGEIRMVQCEYVQGHLAALTESEQRGQNWHMDPAVAGPSLILGDIATHSYHLASYVSGMEPAQINADVTTVVPGRDAHDYAGIQLRYANNARGMLWITQAAAGASHGLYLRIFGSKGGLEWHQEQPNELLYRRLDAPAVTFTKGGPGLCEAANRVTRIAIGHPEGYREAFANLYSDLAEAIVAIETGSTPEPLSLWYPSVQDGASGVRFVQAALRSSDNGGSWELCGPV</sequence>